<feature type="transmembrane region" description="Helical" evidence="1">
    <location>
        <begin position="162"/>
        <end position="181"/>
    </location>
</feature>
<dbReference type="AlphaFoldDB" id="A0AA51NDD1"/>
<reference evidence="2 3" key="1">
    <citation type="submission" date="2023-08" db="EMBL/GenBank/DDBJ databases">
        <title>Comparative genomics and taxonomic characterization of three novel marine species of genus Marivirga.</title>
        <authorList>
            <person name="Muhammad N."/>
            <person name="Kim S.-G."/>
        </authorList>
    </citation>
    <scope>NUCLEOTIDE SEQUENCE [LARGE SCALE GENOMIC DNA]</scope>
    <source>
        <strain evidence="2 3">BDSF4-3</strain>
    </source>
</reference>
<name>A0AA51NDD1_9BACT</name>
<feature type="transmembrane region" description="Helical" evidence="1">
    <location>
        <begin position="101"/>
        <end position="124"/>
    </location>
</feature>
<dbReference type="Proteomes" id="UP001230496">
    <property type="component" value="Chromosome"/>
</dbReference>
<keyword evidence="1" id="KW-1133">Transmembrane helix</keyword>
<accession>A0AA51NDD1</accession>
<dbReference type="KEGG" id="msaa:QYS49_38660"/>
<dbReference type="EMBL" id="CP129971">
    <property type="protein sequence ID" value="WMN11516.1"/>
    <property type="molecule type" value="Genomic_DNA"/>
</dbReference>
<proteinExistence type="predicted"/>
<gene>
    <name evidence="2" type="ORF">QYS49_38660</name>
</gene>
<sequence>MSSNIFNLKRFIMLAKQHYIQNKKLLLYASIAYIGVIFLLLTIVQMGNDRQPHDLEIFRGFILGFVAVFGILYTGYSFPAFRSKESTINYLMLPSSVLEKFLFELFTRLSIVVILLPLLFWATFHFQGYFFSLFTPEKFESIGFGQVTDFELPQDIQAYQSWFMTMIMALVMLGFVLPFTGGAMFSKQPLVKTLFAVALIVIFYAAVTFILLETMGFGKYQPNESLWLMPHSEKGAMQFFGTLAIIGNLVLLFVAYRKLKEREV</sequence>
<keyword evidence="1" id="KW-0812">Transmembrane</keyword>
<keyword evidence="3" id="KW-1185">Reference proteome</keyword>
<evidence type="ECO:0000256" key="1">
    <source>
        <dbReference type="SAM" id="Phobius"/>
    </source>
</evidence>
<feature type="transmembrane region" description="Helical" evidence="1">
    <location>
        <begin position="57"/>
        <end position="81"/>
    </location>
</feature>
<evidence type="ECO:0000313" key="2">
    <source>
        <dbReference type="EMBL" id="WMN11516.1"/>
    </source>
</evidence>
<feature type="transmembrane region" description="Helical" evidence="1">
    <location>
        <begin position="237"/>
        <end position="256"/>
    </location>
</feature>
<organism evidence="2 3">
    <name type="scientific">Marivirga salinarum</name>
    <dbReference type="NCBI Taxonomy" id="3059078"/>
    <lineage>
        <taxon>Bacteria</taxon>
        <taxon>Pseudomonadati</taxon>
        <taxon>Bacteroidota</taxon>
        <taxon>Cytophagia</taxon>
        <taxon>Cytophagales</taxon>
        <taxon>Marivirgaceae</taxon>
        <taxon>Marivirga</taxon>
    </lineage>
</organism>
<dbReference type="RefSeq" id="WP_308348814.1">
    <property type="nucleotide sequence ID" value="NZ_CP129971.1"/>
</dbReference>
<evidence type="ECO:0000313" key="3">
    <source>
        <dbReference type="Proteomes" id="UP001230496"/>
    </source>
</evidence>
<feature type="transmembrane region" description="Helical" evidence="1">
    <location>
        <begin position="193"/>
        <end position="217"/>
    </location>
</feature>
<feature type="transmembrane region" description="Helical" evidence="1">
    <location>
        <begin position="25"/>
        <end position="45"/>
    </location>
</feature>
<keyword evidence="1" id="KW-0472">Membrane</keyword>
<protein>
    <submittedName>
        <fullName evidence="2">Uncharacterized protein</fullName>
    </submittedName>
</protein>